<dbReference type="AlphaFoldDB" id="T0J7S2"/>
<comment type="caution">
    <text evidence="1">The sequence shown here is derived from an EMBL/GenBank/DDBJ whole genome shotgun (WGS) entry which is preliminary data.</text>
</comment>
<gene>
    <name evidence="1" type="ORF">L284_06285</name>
</gene>
<dbReference type="Proteomes" id="UP000015527">
    <property type="component" value="Unassembled WGS sequence"/>
</dbReference>
<organism evidence="1 2">
    <name type="scientific">Novosphingobium lindaniclasticum LE124</name>
    <dbReference type="NCBI Taxonomy" id="1096930"/>
    <lineage>
        <taxon>Bacteria</taxon>
        <taxon>Pseudomonadati</taxon>
        <taxon>Pseudomonadota</taxon>
        <taxon>Alphaproteobacteria</taxon>
        <taxon>Sphingomonadales</taxon>
        <taxon>Sphingomonadaceae</taxon>
        <taxon>Novosphingobium</taxon>
    </lineage>
</organism>
<dbReference type="EMBL" id="ATHL01000047">
    <property type="protein sequence ID" value="EQB17999.1"/>
    <property type="molecule type" value="Genomic_DNA"/>
</dbReference>
<protein>
    <submittedName>
        <fullName evidence="1">Uncharacterized protein</fullName>
    </submittedName>
</protein>
<accession>T0J7S2</accession>
<sequence>MLSDHFRRGFAFDFEMDRGCCTIFRATKMIFFVHLGNIPAP</sequence>
<evidence type="ECO:0000313" key="2">
    <source>
        <dbReference type="Proteomes" id="UP000015527"/>
    </source>
</evidence>
<reference evidence="1 2" key="1">
    <citation type="journal article" date="2013" name="Genome Announc.">
        <title>Genome Sequence of Novosphingobium lindaniclasticum LE124T, Isolated from a Hexachlorocyclohexane Dumpsite.</title>
        <authorList>
            <person name="Saxena A."/>
            <person name="Nayyar N."/>
            <person name="Sangwan N."/>
            <person name="Kumari R."/>
            <person name="Khurana J.P."/>
            <person name="Lal R."/>
        </authorList>
    </citation>
    <scope>NUCLEOTIDE SEQUENCE [LARGE SCALE GENOMIC DNA]</scope>
    <source>
        <strain evidence="1 2">LE124</strain>
    </source>
</reference>
<proteinExistence type="predicted"/>
<evidence type="ECO:0000313" key="1">
    <source>
        <dbReference type="EMBL" id="EQB17999.1"/>
    </source>
</evidence>
<name>T0J7S2_9SPHN</name>
<keyword evidence="2" id="KW-1185">Reference proteome</keyword>